<name>A0A840QBK9_9PSEU</name>
<comment type="caution">
    <text evidence="1">The sequence shown here is derived from an EMBL/GenBank/DDBJ whole genome shotgun (WGS) entry which is preliminary data.</text>
</comment>
<dbReference type="Proteomes" id="UP000584374">
    <property type="component" value="Unassembled WGS sequence"/>
</dbReference>
<organism evidence="1 2">
    <name type="scientific">Saccharopolyspora phatthalungensis</name>
    <dbReference type="NCBI Taxonomy" id="664693"/>
    <lineage>
        <taxon>Bacteria</taxon>
        <taxon>Bacillati</taxon>
        <taxon>Actinomycetota</taxon>
        <taxon>Actinomycetes</taxon>
        <taxon>Pseudonocardiales</taxon>
        <taxon>Pseudonocardiaceae</taxon>
        <taxon>Saccharopolyspora</taxon>
    </lineage>
</organism>
<gene>
    <name evidence="1" type="ORF">BJ970_003473</name>
</gene>
<proteinExistence type="predicted"/>
<protein>
    <submittedName>
        <fullName evidence="1">Uncharacterized protein</fullName>
    </submittedName>
</protein>
<dbReference type="EMBL" id="JACHIW010000001">
    <property type="protein sequence ID" value="MBB5155939.1"/>
    <property type="molecule type" value="Genomic_DNA"/>
</dbReference>
<evidence type="ECO:0000313" key="2">
    <source>
        <dbReference type="Proteomes" id="UP000584374"/>
    </source>
</evidence>
<reference evidence="1 2" key="1">
    <citation type="submission" date="2020-08" db="EMBL/GenBank/DDBJ databases">
        <title>Sequencing the genomes of 1000 actinobacteria strains.</title>
        <authorList>
            <person name="Klenk H.-P."/>
        </authorList>
    </citation>
    <scope>NUCLEOTIDE SEQUENCE [LARGE SCALE GENOMIC DNA]</scope>
    <source>
        <strain evidence="1 2">DSM 45584</strain>
    </source>
</reference>
<accession>A0A840QBK9</accession>
<evidence type="ECO:0000313" key="1">
    <source>
        <dbReference type="EMBL" id="MBB5155939.1"/>
    </source>
</evidence>
<sequence>MTTTTTPPATSTAPQWLRDLAAARTRYEELVGWPVTVEVQPRRLTVPVGEVLDALTMPAPLGHAVQSELRLMMLAGPVIAGPGHDWWTFLTEPTDASRPEVPAELHRWKLRPTPRGAHVILPALATTEDKTPQWIGSPRSHTALPPWHAVIGATRRALSHLDSGTNP</sequence>
<keyword evidence="2" id="KW-1185">Reference proteome</keyword>
<dbReference type="RefSeq" id="WP_184727183.1">
    <property type="nucleotide sequence ID" value="NZ_JACHIW010000001.1"/>
</dbReference>
<dbReference type="AlphaFoldDB" id="A0A840QBK9"/>